<comment type="caution">
    <text evidence="1">The sequence shown here is derived from an EMBL/GenBank/DDBJ whole genome shotgun (WGS) entry which is preliminary data.</text>
</comment>
<dbReference type="Proteomes" id="UP000789860">
    <property type="component" value="Unassembled WGS sequence"/>
</dbReference>
<gene>
    <name evidence="1" type="ORF">SCALOS_LOCUS5206</name>
</gene>
<keyword evidence="2" id="KW-1185">Reference proteome</keyword>
<organism evidence="1 2">
    <name type="scientific">Scutellospora calospora</name>
    <dbReference type="NCBI Taxonomy" id="85575"/>
    <lineage>
        <taxon>Eukaryota</taxon>
        <taxon>Fungi</taxon>
        <taxon>Fungi incertae sedis</taxon>
        <taxon>Mucoromycota</taxon>
        <taxon>Glomeromycotina</taxon>
        <taxon>Glomeromycetes</taxon>
        <taxon>Diversisporales</taxon>
        <taxon>Gigasporaceae</taxon>
        <taxon>Scutellospora</taxon>
    </lineage>
</organism>
<protein>
    <submittedName>
        <fullName evidence="1">6498_t:CDS:1</fullName>
    </submittedName>
</protein>
<accession>A0ACA9M061</accession>
<proteinExistence type="predicted"/>
<evidence type="ECO:0000313" key="2">
    <source>
        <dbReference type="Proteomes" id="UP000789860"/>
    </source>
</evidence>
<reference evidence="1" key="1">
    <citation type="submission" date="2021-06" db="EMBL/GenBank/DDBJ databases">
        <authorList>
            <person name="Kallberg Y."/>
            <person name="Tangrot J."/>
            <person name="Rosling A."/>
        </authorList>
    </citation>
    <scope>NUCLEOTIDE SEQUENCE</scope>
    <source>
        <strain evidence="1">AU212A</strain>
    </source>
</reference>
<name>A0ACA9M061_9GLOM</name>
<feature type="non-terminal residue" evidence="1">
    <location>
        <position position="350"/>
    </location>
</feature>
<evidence type="ECO:0000313" key="1">
    <source>
        <dbReference type="EMBL" id="CAG8551782.1"/>
    </source>
</evidence>
<dbReference type="EMBL" id="CAJVPM010008090">
    <property type="protein sequence ID" value="CAG8551782.1"/>
    <property type="molecule type" value="Genomic_DNA"/>
</dbReference>
<sequence>MGLKEWFSVAISSEEFNEIRYDDLGELVLIGRGAFGEVYSASFASIKNTVAVKRVLQSYLDKHDVFDAFIKEPVYNPPSQLPVNESLNTLLSSISTKHNSTLIFDESLAVPFNSNRNIPPDYGNCKRCGNKLIDDEWCNNCESENFRENFGYWTSGNQQIDELIQESQLKAINMSNYIEWIEIDQLEDIELIGKGGFSTVYSAVWRDGAREEWDEETGRWERASNTKVAVAMSDSADSSILKEIKLHVCCDKAIRCYGITRYSGKYGLVKKYANYGSLYSFNVSRTIIGWWQKLKILEGIILGLNQIHLKAGYCHGDLHSGNILIDQDELSVSVFSAHITDFGSSIPIDS</sequence>